<dbReference type="SUPFAM" id="SSF52047">
    <property type="entry name" value="RNI-like"/>
    <property type="match status" value="1"/>
</dbReference>
<dbReference type="PANTHER" id="PTHR38926:SF5">
    <property type="entry name" value="F-BOX AND LEUCINE-RICH REPEAT PROTEIN 6"/>
    <property type="match status" value="1"/>
</dbReference>
<evidence type="ECO:0000313" key="1">
    <source>
        <dbReference type="EMBL" id="PIA54859.1"/>
    </source>
</evidence>
<sequence length="195" mass="22089">MATDVVFSEEYSSDKTLQRLFSVSTMEYVLERCPMLKTLGMPIFKIASLVKETNKCLLDMISKLKHLESIKTLNTEMYIKKILIQIHTHCQGFQSLTAWNFINRDIASLIALLPNIKHLVLRDCFVARDGLIQILSSCRKLELLDAANCVGFDADDAVILALASYVKIFKSEGSTLSDKDPSGYQFDGVNYYVRF</sequence>
<dbReference type="InterPro" id="IPR032675">
    <property type="entry name" value="LRR_dom_sf"/>
</dbReference>
<evidence type="ECO:0008006" key="3">
    <source>
        <dbReference type="Google" id="ProtNLM"/>
    </source>
</evidence>
<dbReference type="AlphaFoldDB" id="A0A2G5EGJ8"/>
<gene>
    <name evidence="1" type="ORF">AQUCO_00901035v1</name>
</gene>
<reference evidence="1 2" key="1">
    <citation type="submission" date="2017-09" db="EMBL/GenBank/DDBJ databases">
        <title>WGS assembly of Aquilegia coerulea Goldsmith.</title>
        <authorList>
            <person name="Hodges S."/>
            <person name="Kramer E."/>
            <person name="Nordborg M."/>
            <person name="Tomkins J."/>
            <person name="Borevitz J."/>
            <person name="Derieg N."/>
            <person name="Yan J."/>
            <person name="Mihaltcheva S."/>
            <person name="Hayes R.D."/>
            <person name="Rokhsar D."/>
        </authorList>
    </citation>
    <scope>NUCLEOTIDE SEQUENCE [LARGE SCALE GENOMIC DNA]</scope>
    <source>
        <strain evidence="2">cv. Goldsmith</strain>
    </source>
</reference>
<evidence type="ECO:0000313" key="2">
    <source>
        <dbReference type="Proteomes" id="UP000230069"/>
    </source>
</evidence>
<dbReference type="OrthoDB" id="1929062at2759"/>
<name>A0A2G5EGJ8_AQUCA</name>
<dbReference type="Proteomes" id="UP000230069">
    <property type="component" value="Unassembled WGS sequence"/>
</dbReference>
<dbReference type="PANTHER" id="PTHR38926">
    <property type="entry name" value="F-BOX DOMAIN CONTAINING PROTEIN, EXPRESSED"/>
    <property type="match status" value="1"/>
</dbReference>
<protein>
    <recommendedName>
        <fullName evidence="3">FBD domain-containing protein</fullName>
    </recommendedName>
</protein>
<keyword evidence="2" id="KW-1185">Reference proteome</keyword>
<dbReference type="InParanoid" id="A0A2G5EGJ8"/>
<accession>A0A2G5EGJ8</accession>
<dbReference type="EMBL" id="KZ305026">
    <property type="protein sequence ID" value="PIA54859.1"/>
    <property type="molecule type" value="Genomic_DNA"/>
</dbReference>
<proteinExistence type="predicted"/>
<dbReference type="Gene3D" id="3.80.10.10">
    <property type="entry name" value="Ribonuclease Inhibitor"/>
    <property type="match status" value="1"/>
</dbReference>
<organism evidence="1 2">
    <name type="scientific">Aquilegia coerulea</name>
    <name type="common">Rocky mountain columbine</name>
    <dbReference type="NCBI Taxonomy" id="218851"/>
    <lineage>
        <taxon>Eukaryota</taxon>
        <taxon>Viridiplantae</taxon>
        <taxon>Streptophyta</taxon>
        <taxon>Embryophyta</taxon>
        <taxon>Tracheophyta</taxon>
        <taxon>Spermatophyta</taxon>
        <taxon>Magnoliopsida</taxon>
        <taxon>Ranunculales</taxon>
        <taxon>Ranunculaceae</taxon>
        <taxon>Thalictroideae</taxon>
        <taxon>Aquilegia</taxon>
    </lineage>
</organism>
<dbReference type="STRING" id="218851.A0A2G5EGJ8"/>